<protein>
    <recommendedName>
        <fullName evidence="4">Prepilin-type N-terminal cleavage/methylation domain-containing protein</fullName>
    </recommendedName>
</protein>
<reference evidence="2 3" key="1">
    <citation type="journal article" date="2016" name="Nat. Commun.">
        <title>Thousands of microbial genomes shed light on interconnected biogeochemical processes in an aquifer system.</title>
        <authorList>
            <person name="Anantharaman K."/>
            <person name="Brown C.T."/>
            <person name="Hug L.A."/>
            <person name="Sharon I."/>
            <person name="Castelle C.J."/>
            <person name="Probst A.J."/>
            <person name="Thomas B.C."/>
            <person name="Singh A."/>
            <person name="Wilkins M.J."/>
            <person name="Karaoz U."/>
            <person name="Brodie E.L."/>
            <person name="Williams K.H."/>
            <person name="Hubbard S.S."/>
            <person name="Banfield J.F."/>
        </authorList>
    </citation>
    <scope>NUCLEOTIDE SEQUENCE [LARGE SCALE GENOMIC DNA]</scope>
</reference>
<organism evidence="2 3">
    <name type="scientific">Candidatus Kaiserbacteria bacterium RIFCSPHIGHO2_02_FULL_56_30</name>
    <dbReference type="NCBI Taxonomy" id="1798499"/>
    <lineage>
        <taxon>Bacteria</taxon>
        <taxon>Candidatus Kaiseribacteriota</taxon>
    </lineage>
</organism>
<dbReference type="SUPFAM" id="SSF54523">
    <property type="entry name" value="Pili subunits"/>
    <property type="match status" value="1"/>
</dbReference>
<dbReference type="InterPro" id="IPR045584">
    <property type="entry name" value="Pilin-like"/>
</dbReference>
<gene>
    <name evidence="2" type="ORF">A3C95_01545</name>
</gene>
<comment type="caution">
    <text evidence="2">The sequence shown here is derived from an EMBL/GenBank/DDBJ whole genome shotgun (WGS) entry which is preliminary data.</text>
</comment>
<name>A0A1F6E5G1_9BACT</name>
<keyword evidence="1" id="KW-1133">Transmembrane helix</keyword>
<evidence type="ECO:0000313" key="2">
    <source>
        <dbReference type="EMBL" id="OGG68871.1"/>
    </source>
</evidence>
<sequence>MGHSRSCLARLVRRIAGHVRHTSSCVGFTVIELLVVAGIISVLSIIVIVGQQAFGRGLLLANAASDVALSLRNAQVFGIGSRTVGTVSNAGYGLDFSIASPSSFSFFADTDPLASCGAPNCKPGNGYYTSADALVQLYTLNNGIEVQNFCALVPPAQWYCKQGGAGTIEHLSIVFTRPNTSATIGVGNIGAGFTNILGVPFTKACIALISRELTTRALLVTQVGSVASTPSCP</sequence>
<dbReference type="AlphaFoldDB" id="A0A1F6E5G1"/>
<dbReference type="Proteomes" id="UP000177107">
    <property type="component" value="Unassembled WGS sequence"/>
</dbReference>
<keyword evidence="1" id="KW-0812">Transmembrane</keyword>
<accession>A0A1F6E5G1</accession>
<feature type="transmembrane region" description="Helical" evidence="1">
    <location>
        <begin position="26"/>
        <end position="49"/>
    </location>
</feature>
<evidence type="ECO:0008006" key="4">
    <source>
        <dbReference type="Google" id="ProtNLM"/>
    </source>
</evidence>
<proteinExistence type="predicted"/>
<dbReference type="EMBL" id="MFLM01000002">
    <property type="protein sequence ID" value="OGG68871.1"/>
    <property type="molecule type" value="Genomic_DNA"/>
</dbReference>
<dbReference type="STRING" id="1798499.A3C95_01545"/>
<evidence type="ECO:0000313" key="3">
    <source>
        <dbReference type="Proteomes" id="UP000177107"/>
    </source>
</evidence>
<keyword evidence="1" id="KW-0472">Membrane</keyword>
<evidence type="ECO:0000256" key="1">
    <source>
        <dbReference type="SAM" id="Phobius"/>
    </source>
</evidence>